<feature type="compositionally biased region" description="Low complexity" evidence="1">
    <location>
        <begin position="62"/>
        <end position="71"/>
    </location>
</feature>
<evidence type="ECO:0000313" key="3">
    <source>
        <dbReference type="Proteomes" id="UP001500888"/>
    </source>
</evidence>
<protein>
    <submittedName>
        <fullName evidence="2">Uncharacterized protein</fullName>
    </submittedName>
</protein>
<evidence type="ECO:0000313" key="2">
    <source>
        <dbReference type="EMBL" id="GAA3831730.1"/>
    </source>
</evidence>
<feature type="region of interest" description="Disordered" evidence="1">
    <location>
        <begin position="29"/>
        <end position="71"/>
    </location>
</feature>
<keyword evidence="3" id="KW-1185">Reference proteome</keyword>
<proteinExistence type="predicted"/>
<accession>A0ABP7J0R1</accession>
<organism evidence="2 3">
    <name type="scientific">Sphaerisporangium flaviroseum</name>
    <dbReference type="NCBI Taxonomy" id="509199"/>
    <lineage>
        <taxon>Bacteria</taxon>
        <taxon>Bacillati</taxon>
        <taxon>Actinomycetota</taxon>
        <taxon>Actinomycetes</taxon>
        <taxon>Streptosporangiales</taxon>
        <taxon>Streptosporangiaceae</taxon>
        <taxon>Sphaerisporangium</taxon>
    </lineage>
</organism>
<sequence length="71" mass="7678">MVHDGGHPSEQYLLVDPADDEAVVPLVDQRQADPASGDEHAAARPIRRQRYTHFESPKFPQALASAADSAA</sequence>
<evidence type="ECO:0000256" key="1">
    <source>
        <dbReference type="SAM" id="MobiDB-lite"/>
    </source>
</evidence>
<dbReference type="Proteomes" id="UP001500888">
    <property type="component" value="Unassembled WGS sequence"/>
</dbReference>
<name>A0ABP7J0R1_9ACTN</name>
<gene>
    <name evidence="2" type="ORF">GCM10022226_61090</name>
</gene>
<reference evidence="3" key="1">
    <citation type="journal article" date="2019" name="Int. J. Syst. Evol. Microbiol.">
        <title>The Global Catalogue of Microorganisms (GCM) 10K type strain sequencing project: providing services to taxonomists for standard genome sequencing and annotation.</title>
        <authorList>
            <consortium name="The Broad Institute Genomics Platform"/>
            <consortium name="The Broad Institute Genome Sequencing Center for Infectious Disease"/>
            <person name="Wu L."/>
            <person name="Ma J."/>
        </authorList>
    </citation>
    <scope>NUCLEOTIDE SEQUENCE [LARGE SCALE GENOMIC DNA]</scope>
    <source>
        <strain evidence="3">JCM 16908</strain>
    </source>
</reference>
<comment type="caution">
    <text evidence="2">The sequence shown here is derived from an EMBL/GenBank/DDBJ whole genome shotgun (WGS) entry which is preliminary data.</text>
</comment>
<dbReference type="EMBL" id="BAAAZR010000029">
    <property type="protein sequence ID" value="GAA3831730.1"/>
    <property type="molecule type" value="Genomic_DNA"/>
</dbReference>